<dbReference type="AlphaFoldDB" id="W9R9W1"/>
<evidence type="ECO:0000256" key="1">
    <source>
        <dbReference type="SAM" id="MobiDB-lite"/>
    </source>
</evidence>
<feature type="region of interest" description="Disordered" evidence="1">
    <location>
        <begin position="227"/>
        <end position="275"/>
    </location>
</feature>
<feature type="transmembrane region" description="Helical" evidence="2">
    <location>
        <begin position="6"/>
        <end position="28"/>
    </location>
</feature>
<gene>
    <name evidence="3" type="ORF">L484_016025</name>
</gene>
<keyword evidence="2" id="KW-1133">Transmembrane helix</keyword>
<name>W9R9W1_9ROSA</name>
<dbReference type="Proteomes" id="UP000030645">
    <property type="component" value="Unassembled WGS sequence"/>
</dbReference>
<evidence type="ECO:0000313" key="3">
    <source>
        <dbReference type="EMBL" id="EXB60671.1"/>
    </source>
</evidence>
<keyword evidence="2" id="KW-0472">Membrane</keyword>
<sequence length="335" mass="37084">MARKNYLVLALLCAGGAYYHTSVVVDFLKLAVKALPFMNVIFIAAMIASMVPCFLAGFVSLMFILRVRRAIVSEDRGKELDLDSEMGIKVVDTIMKRNVALADVLDHNISYTNLALQFAFSSWGGVYFIAMCSADVLRISGVVVLNVDAFYALFSVFMAVIFISGGIVSLEIMVPQIGPLLNLPKPPLVHKFVHNQEMPRGNLFDNFEDPFNIEFLLGTSVGSPSVSRELEKHQNAKSTPSPDRFKKPPVAMELRSPVPENHTSPASESLPPKSPLPLPVFDFKEGTRTSWKLAREAPRLSLDSRATMDAKGSLYPKEIRTNAAIQQTSILIFFR</sequence>
<proteinExistence type="predicted"/>
<feature type="transmembrane region" description="Helical" evidence="2">
    <location>
        <begin position="149"/>
        <end position="170"/>
    </location>
</feature>
<dbReference type="STRING" id="981085.W9R9W1"/>
<dbReference type="EMBL" id="KE344398">
    <property type="protein sequence ID" value="EXB60671.1"/>
    <property type="molecule type" value="Genomic_DNA"/>
</dbReference>
<keyword evidence="4" id="KW-1185">Reference proteome</keyword>
<evidence type="ECO:0000313" key="4">
    <source>
        <dbReference type="Proteomes" id="UP000030645"/>
    </source>
</evidence>
<accession>W9R9W1</accession>
<protein>
    <submittedName>
        <fullName evidence="3">Uncharacterized protein</fullName>
    </submittedName>
</protein>
<keyword evidence="2" id="KW-0812">Transmembrane</keyword>
<organism evidence="3 4">
    <name type="scientific">Morus notabilis</name>
    <dbReference type="NCBI Taxonomy" id="981085"/>
    <lineage>
        <taxon>Eukaryota</taxon>
        <taxon>Viridiplantae</taxon>
        <taxon>Streptophyta</taxon>
        <taxon>Embryophyta</taxon>
        <taxon>Tracheophyta</taxon>
        <taxon>Spermatophyta</taxon>
        <taxon>Magnoliopsida</taxon>
        <taxon>eudicotyledons</taxon>
        <taxon>Gunneridae</taxon>
        <taxon>Pentapetalae</taxon>
        <taxon>rosids</taxon>
        <taxon>fabids</taxon>
        <taxon>Rosales</taxon>
        <taxon>Moraceae</taxon>
        <taxon>Moreae</taxon>
        <taxon>Morus</taxon>
    </lineage>
</organism>
<feature type="transmembrane region" description="Helical" evidence="2">
    <location>
        <begin position="40"/>
        <end position="65"/>
    </location>
</feature>
<reference evidence="4" key="1">
    <citation type="submission" date="2013-01" db="EMBL/GenBank/DDBJ databases">
        <title>Draft Genome Sequence of a Mulberry Tree, Morus notabilis C.K. Schneid.</title>
        <authorList>
            <person name="He N."/>
            <person name="Zhao S."/>
        </authorList>
    </citation>
    <scope>NUCLEOTIDE SEQUENCE</scope>
</reference>
<evidence type="ECO:0000256" key="2">
    <source>
        <dbReference type="SAM" id="Phobius"/>
    </source>
</evidence>
<dbReference type="eggNOG" id="ENOG502QWA8">
    <property type="taxonomic scope" value="Eukaryota"/>
</dbReference>